<accession>A0A364N8H0</accession>
<comment type="caution">
    <text evidence="6">The sequence shown here is derived from an EMBL/GenBank/DDBJ whole genome shotgun (WGS) entry which is preliminary data.</text>
</comment>
<feature type="compositionally biased region" description="Polar residues" evidence="4">
    <location>
        <begin position="641"/>
        <end position="651"/>
    </location>
</feature>
<reference evidence="7" key="1">
    <citation type="submission" date="2018-05" db="EMBL/GenBank/DDBJ databases">
        <title>Draft genome sequence of Stemphylium lycopersici strain CIDEFI 213.</title>
        <authorList>
            <person name="Medina R."/>
            <person name="Franco M.E.E."/>
            <person name="Lucentini C.G."/>
            <person name="Saparrat M.C.N."/>
            <person name="Balatti P.A."/>
        </authorList>
    </citation>
    <scope>NUCLEOTIDE SEQUENCE [LARGE SCALE GENOMIC DNA]</scope>
    <source>
        <strain evidence="7">CIDEFI 213</strain>
    </source>
</reference>
<dbReference type="PROSITE" id="PS50102">
    <property type="entry name" value="RRM"/>
    <property type="match status" value="2"/>
</dbReference>
<evidence type="ECO:0000256" key="3">
    <source>
        <dbReference type="PROSITE-ProRule" id="PRU00176"/>
    </source>
</evidence>
<dbReference type="AlphaFoldDB" id="A0A364N8H0"/>
<keyword evidence="2 3" id="KW-0694">RNA-binding</keyword>
<gene>
    <name evidence="6" type="ORF">DDE83_003340</name>
</gene>
<feature type="domain" description="RRM" evidence="5">
    <location>
        <begin position="446"/>
        <end position="527"/>
    </location>
</feature>
<dbReference type="SMART" id="SM00360">
    <property type="entry name" value="RRM"/>
    <property type="match status" value="2"/>
</dbReference>
<feature type="compositionally biased region" description="Polar residues" evidence="4">
    <location>
        <begin position="622"/>
        <end position="631"/>
    </location>
</feature>
<keyword evidence="1" id="KW-0677">Repeat</keyword>
<evidence type="ECO:0000313" key="7">
    <source>
        <dbReference type="Proteomes" id="UP000249619"/>
    </source>
</evidence>
<name>A0A364N8H0_STELY</name>
<dbReference type="GO" id="GO:0003723">
    <property type="term" value="F:RNA binding"/>
    <property type="evidence" value="ECO:0007669"/>
    <property type="project" value="UniProtKB-UniRule"/>
</dbReference>
<evidence type="ECO:0000313" key="6">
    <source>
        <dbReference type="EMBL" id="RAR13341.1"/>
    </source>
</evidence>
<evidence type="ECO:0000256" key="2">
    <source>
        <dbReference type="ARBA" id="ARBA00022884"/>
    </source>
</evidence>
<feature type="region of interest" description="Disordered" evidence="4">
    <location>
        <begin position="611"/>
        <end position="651"/>
    </location>
</feature>
<organism evidence="6 7">
    <name type="scientific">Stemphylium lycopersici</name>
    <name type="common">Tomato gray leaf spot disease fungus</name>
    <name type="synonym">Thyrospora lycopersici</name>
    <dbReference type="NCBI Taxonomy" id="183478"/>
    <lineage>
        <taxon>Eukaryota</taxon>
        <taxon>Fungi</taxon>
        <taxon>Dikarya</taxon>
        <taxon>Ascomycota</taxon>
        <taxon>Pezizomycotina</taxon>
        <taxon>Dothideomycetes</taxon>
        <taxon>Pleosporomycetidae</taxon>
        <taxon>Pleosporales</taxon>
        <taxon>Pleosporineae</taxon>
        <taxon>Pleosporaceae</taxon>
        <taxon>Stemphylium</taxon>
    </lineage>
</organism>
<dbReference type="Proteomes" id="UP000249619">
    <property type="component" value="Unassembled WGS sequence"/>
</dbReference>
<evidence type="ECO:0000259" key="5">
    <source>
        <dbReference type="PROSITE" id="PS50102"/>
    </source>
</evidence>
<feature type="region of interest" description="Disordered" evidence="4">
    <location>
        <begin position="245"/>
        <end position="269"/>
    </location>
</feature>
<dbReference type="Pfam" id="PF00076">
    <property type="entry name" value="RRM_1"/>
    <property type="match status" value="2"/>
</dbReference>
<dbReference type="InterPro" id="IPR000504">
    <property type="entry name" value="RRM_dom"/>
</dbReference>
<dbReference type="EMBL" id="QGDH01000037">
    <property type="protein sequence ID" value="RAR13341.1"/>
    <property type="molecule type" value="Genomic_DNA"/>
</dbReference>
<dbReference type="Gene3D" id="3.30.70.330">
    <property type="match status" value="2"/>
</dbReference>
<protein>
    <submittedName>
        <fullName evidence="6">Rna-binding domain-containing protein</fullName>
    </submittedName>
</protein>
<feature type="domain" description="RRM" evidence="5">
    <location>
        <begin position="358"/>
        <end position="431"/>
    </location>
</feature>
<proteinExistence type="predicted"/>
<dbReference type="InterPro" id="IPR035979">
    <property type="entry name" value="RBD_domain_sf"/>
</dbReference>
<evidence type="ECO:0000256" key="1">
    <source>
        <dbReference type="ARBA" id="ARBA00022737"/>
    </source>
</evidence>
<dbReference type="PANTHER" id="PTHR24012">
    <property type="entry name" value="RNA BINDING PROTEIN"/>
    <property type="match status" value="1"/>
</dbReference>
<evidence type="ECO:0000256" key="4">
    <source>
        <dbReference type="SAM" id="MobiDB-lite"/>
    </source>
</evidence>
<dbReference type="InterPro" id="IPR012677">
    <property type="entry name" value="Nucleotide-bd_a/b_plait_sf"/>
</dbReference>
<keyword evidence="7" id="KW-1185">Reference proteome</keyword>
<sequence length="651" mass="71010">MSLLRDFHARAEASNRVFTAVSTTETRPWLFPLLRRPGAIVGVSLSSSPASIGLKRHYRTDTAPALESLPVPCTLQKFDIYDLQNYVAPSAGYKGHHMLNYNQNSQGHGSAQYLPRGLPMSPHGEIGMQGLTNNMAALNMHASYGSSATSKSASSALSGGSSDYGNIPLSNGQGLWVPNQHVIGSMYQMVPGAQQQAGMATSPGMYNHTGTYVQQAAYPYGQGVVDSSAMPPVWAARMSSAEMPSLMTPRRDSISSNENDNPGTPYGSGGIYRYGNNTAIMDRSPNALYTSSATPSPSQLAHPYQVMAPIQKQQTMPTLPPHLLALVHQEPPIPRAIPAPSSPHKPLDRSLENKTGETNVYIRGLLPETTDEMLHTWGKRFGDIQSSKSIIDLKTNLCKGFGFIKYHNFEDAEDCIRGFHYLGYEVSFARESFYSKLKKFADECNTNLYVSNIPKNMNEHELASIFAPHKVCSSRILRDSSGTGRGVGFARFESRDICDDVIKEFNNTPVSKPGGEEHLIQIRFSDTHEQKMLKQQTAAGRVFRAAEYEVGVAQARALGTPDRYLSVSPIPAGHANEFEMFMRGQRQPWSPPVPSTLGPARSSVYYVAQGGPIKSEDGASENGVNIKTNPATPVKADDKSASPSRLSTRND</sequence>
<dbReference type="SUPFAM" id="SSF54928">
    <property type="entry name" value="RNA-binding domain, RBD"/>
    <property type="match status" value="2"/>
</dbReference>